<accession>A0A4T3F8B0</accession>
<dbReference type="Proteomes" id="UP000309389">
    <property type="component" value="Unassembled WGS sequence"/>
</dbReference>
<evidence type="ECO:0000313" key="1">
    <source>
        <dbReference type="EMBL" id="TIX51250.1"/>
    </source>
</evidence>
<dbReference type="OrthoDB" id="9807795at2"/>
<dbReference type="SUPFAM" id="SSF53756">
    <property type="entry name" value="UDP-Glycosyltransferase/glycogen phosphorylase"/>
    <property type="match status" value="1"/>
</dbReference>
<evidence type="ECO:0000313" key="2">
    <source>
        <dbReference type="Proteomes" id="UP000309389"/>
    </source>
</evidence>
<sequence>MKILFVSHAVPDVNGRGSERRAAQHLATLETLGEVTLVLPDSIAATAEGRGDAMSRLKVDRLVRRPDLTNAAIWNKRHENASGRISRAWAALHRRPEIDQAAPGRYHEECRALIDDDFDLIFAFRIASATWLDSFMPANSDSKAVRIVDFDDIESIGMTRNLPALRSSLFWQVMLRRWIKFTRQTEQRLCDSWDRVLVCSDHDIGEIRDRYGAKAIAVPNTVPFDRAESEPAPLPFRVLFVGTLSYGPNVAGIDWFVKEVWPSLHEALGSKIELVITGYDAPPEIMAFGEMDGVTVISPAESLTPLYAASHAVIAPILSGAGTRIKIIEAMAFGKAVVTTAVGCEGLAVENGEHLLIADEPKDFADAVLSLADDAALRRLVARRGREFGRDHFAPEAADEKLRAAIMAELGTASGGADARLCA</sequence>
<name>A0A4T3F8B0_9SPHN</name>
<comment type="caution">
    <text evidence="1">The sequence shown here is derived from an EMBL/GenBank/DDBJ whole genome shotgun (WGS) entry which is preliminary data.</text>
</comment>
<keyword evidence="2" id="KW-1185">Reference proteome</keyword>
<keyword evidence="1" id="KW-0808">Transferase</keyword>
<proteinExistence type="predicted"/>
<dbReference type="GO" id="GO:0016740">
    <property type="term" value="F:transferase activity"/>
    <property type="evidence" value="ECO:0007669"/>
    <property type="project" value="UniProtKB-KW"/>
</dbReference>
<dbReference type="AlphaFoldDB" id="A0A4T3F8B0"/>
<dbReference type="PANTHER" id="PTHR12526">
    <property type="entry name" value="GLYCOSYLTRANSFERASE"/>
    <property type="match status" value="1"/>
</dbReference>
<dbReference type="Gene3D" id="3.40.50.2000">
    <property type="entry name" value="Glycogen Phosphorylase B"/>
    <property type="match status" value="1"/>
</dbReference>
<dbReference type="EMBL" id="SSHH01000001">
    <property type="protein sequence ID" value="TIX51250.1"/>
    <property type="molecule type" value="Genomic_DNA"/>
</dbReference>
<dbReference type="PANTHER" id="PTHR12526:SF584">
    <property type="entry name" value="GLYCOSYLTRANSFERASE"/>
    <property type="match status" value="1"/>
</dbReference>
<reference evidence="1 2" key="1">
    <citation type="submission" date="2019-04" db="EMBL/GenBank/DDBJ databases">
        <title>Altererythrobacter aquimixticola sp. nov., isolated from sediment of junction between the ocean and a freshwater spring.</title>
        <authorList>
            <person name="Yoon J.-H."/>
        </authorList>
    </citation>
    <scope>NUCLEOTIDE SEQUENCE [LARGE SCALE GENOMIC DNA]</scope>
    <source>
        <strain evidence="1 2">SSKS-13</strain>
    </source>
</reference>
<protein>
    <submittedName>
        <fullName evidence="1">Glycosyltransferase</fullName>
    </submittedName>
</protein>
<dbReference type="RefSeq" id="WP_136691979.1">
    <property type="nucleotide sequence ID" value="NZ_SSHH01000001.1"/>
</dbReference>
<dbReference type="CDD" id="cd03801">
    <property type="entry name" value="GT4_PimA-like"/>
    <property type="match status" value="1"/>
</dbReference>
<dbReference type="Pfam" id="PF13692">
    <property type="entry name" value="Glyco_trans_1_4"/>
    <property type="match status" value="1"/>
</dbReference>
<gene>
    <name evidence="1" type="ORF">E5222_01925</name>
</gene>
<organism evidence="1 2">
    <name type="scientific">Alteraurantiacibacter aquimixticola</name>
    <dbReference type="NCBI Taxonomy" id="2489173"/>
    <lineage>
        <taxon>Bacteria</taxon>
        <taxon>Pseudomonadati</taxon>
        <taxon>Pseudomonadota</taxon>
        <taxon>Alphaproteobacteria</taxon>
        <taxon>Sphingomonadales</taxon>
        <taxon>Erythrobacteraceae</taxon>
        <taxon>Alteraurantiacibacter</taxon>
    </lineage>
</organism>